<keyword evidence="2" id="KW-0812">Transmembrane</keyword>
<dbReference type="EMBL" id="AP023440">
    <property type="protein sequence ID" value="BCL29940.1"/>
    <property type="molecule type" value="Genomic_DNA"/>
</dbReference>
<dbReference type="KEGG" id="sgm:GCM10017557_47990"/>
<dbReference type="Proteomes" id="UP000516444">
    <property type="component" value="Chromosome"/>
</dbReference>
<feature type="transmembrane region" description="Helical" evidence="2">
    <location>
        <begin position="197"/>
        <end position="218"/>
    </location>
</feature>
<feature type="region of interest" description="Disordered" evidence="1">
    <location>
        <begin position="110"/>
        <end position="152"/>
    </location>
</feature>
<evidence type="ECO:0000313" key="3">
    <source>
        <dbReference type="EMBL" id="BCL29940.1"/>
    </source>
</evidence>
<protein>
    <submittedName>
        <fullName evidence="3">Uncharacterized protein</fullName>
    </submittedName>
</protein>
<dbReference type="OrthoDB" id="7343197at2"/>
<evidence type="ECO:0000256" key="1">
    <source>
        <dbReference type="SAM" id="MobiDB-lite"/>
    </source>
</evidence>
<sequence>MAAPARVRPREWHPLAESDPVPGDAEEIRAEVKHMKGVAESLREQSRLLRGISDDDELKGKFAAKLKDESGALEKHLREVAGRYERVHGHLSNWANDLEHYQGEADAVLRKAQEKQDEVDAEKAKKGSADDKAAKPSESGTEQDPLQGFRDQLDRITGDRDERARHYAKKIRDQLDDVIEDSWWDNVKGWVHENADWIKVVIDVLGWIATIVGVIAMFVPGLNIAVFLVVAGLLVLGTRVLLVASGDASWMDVAMDSIGLVTMGMGRLGVSLLKGANASTKVAASLSRVGKLKDGIRANSRFMDELGRLAATSSDDATKIFAKEMRLFVRKKILDDAGRVSMDSPQLSKLAKAAHLGDDEAAGLYANIAKNGEAFPEAVSAVARVGSNAGYGLSLAGAYVGTAADVIDKSLGQSDAIAAAHDALGTADKPFSETYNDWKANTWLPPVDTHW</sequence>
<feature type="compositionally biased region" description="Basic and acidic residues" evidence="1">
    <location>
        <begin position="110"/>
        <end position="135"/>
    </location>
</feature>
<proteinExistence type="predicted"/>
<evidence type="ECO:0000313" key="4">
    <source>
        <dbReference type="Proteomes" id="UP000516444"/>
    </source>
</evidence>
<name>A0A7G1P800_9ACTN</name>
<keyword evidence="2" id="KW-0472">Membrane</keyword>
<evidence type="ECO:0000256" key="2">
    <source>
        <dbReference type="SAM" id="Phobius"/>
    </source>
</evidence>
<feature type="region of interest" description="Disordered" evidence="1">
    <location>
        <begin position="1"/>
        <end position="22"/>
    </location>
</feature>
<keyword evidence="2" id="KW-1133">Transmembrane helix</keyword>
<reference evidence="3 4" key="1">
    <citation type="journal article" date="2014" name="Int. J. Syst. Evol. Microbiol.">
        <title>Complete genome sequence of Corynebacterium casei LMG S-19264T (=DSM 44701T), isolated from a smear-ripened cheese.</title>
        <authorList>
            <consortium name="US DOE Joint Genome Institute (JGI-PGF)"/>
            <person name="Walter F."/>
            <person name="Albersmeier A."/>
            <person name="Kalinowski J."/>
            <person name="Ruckert C."/>
        </authorList>
    </citation>
    <scope>NUCLEOTIDE SEQUENCE [LARGE SCALE GENOMIC DNA]</scope>
    <source>
        <strain evidence="3 4">JCM 4677</strain>
    </source>
</reference>
<keyword evidence="4" id="KW-1185">Reference proteome</keyword>
<feature type="transmembrane region" description="Helical" evidence="2">
    <location>
        <begin position="224"/>
        <end position="242"/>
    </location>
</feature>
<dbReference type="RefSeq" id="WP_157871202.1">
    <property type="nucleotide sequence ID" value="NZ_AP023440.1"/>
</dbReference>
<dbReference type="AlphaFoldDB" id="A0A7G1P800"/>
<organism evidence="3 4">
    <name type="scientific">Streptomyces aurantiacus</name>
    <dbReference type="NCBI Taxonomy" id="47760"/>
    <lineage>
        <taxon>Bacteria</taxon>
        <taxon>Bacillati</taxon>
        <taxon>Actinomycetota</taxon>
        <taxon>Actinomycetes</taxon>
        <taxon>Kitasatosporales</taxon>
        <taxon>Streptomycetaceae</taxon>
        <taxon>Streptomyces</taxon>
        <taxon>Streptomyces aurantiacus group</taxon>
    </lineage>
</organism>
<accession>A0A7G1P800</accession>
<gene>
    <name evidence="3" type="ORF">GCM10017557_47990</name>
</gene>